<dbReference type="Pfam" id="PF02618">
    <property type="entry name" value="YceG"/>
    <property type="match status" value="1"/>
</dbReference>
<keyword evidence="2 7" id="KW-0812">Transmembrane</keyword>
<name>A0A7T5RK43_9BACT</name>
<dbReference type="EC" id="4.2.2.29" evidence="7"/>
<feature type="site" description="Important for catalytic activity" evidence="7">
    <location>
        <position position="439"/>
    </location>
</feature>
<evidence type="ECO:0000256" key="1">
    <source>
        <dbReference type="ARBA" id="ARBA00022475"/>
    </source>
</evidence>
<dbReference type="InterPro" id="IPR029057">
    <property type="entry name" value="PRTase-like"/>
</dbReference>
<evidence type="ECO:0000256" key="6">
    <source>
        <dbReference type="ARBA" id="ARBA00023316"/>
    </source>
</evidence>
<dbReference type="PANTHER" id="PTHR30518:SF2">
    <property type="entry name" value="ENDOLYTIC MUREIN TRANSGLYCOSYLASE"/>
    <property type="match status" value="1"/>
</dbReference>
<comment type="subcellular location">
    <subcellularLocation>
        <location evidence="7">Cell membrane</location>
        <topology evidence="7">Single-pass membrane protein</topology>
    </subcellularLocation>
</comment>
<comment type="similarity">
    <text evidence="7">Belongs to the transglycosylase MltG family.</text>
</comment>
<evidence type="ECO:0000313" key="9">
    <source>
        <dbReference type="EMBL" id="QQG45626.1"/>
    </source>
</evidence>
<evidence type="ECO:0000256" key="4">
    <source>
        <dbReference type="ARBA" id="ARBA00023136"/>
    </source>
</evidence>
<dbReference type="SUPFAM" id="SSF53271">
    <property type="entry name" value="PRTase-like"/>
    <property type="match status" value="1"/>
</dbReference>
<keyword evidence="6 7" id="KW-0961">Cell wall biogenesis/degradation</keyword>
<dbReference type="Gene3D" id="3.30.1490.480">
    <property type="entry name" value="Endolytic murein transglycosylase"/>
    <property type="match status" value="1"/>
</dbReference>
<evidence type="ECO:0000256" key="2">
    <source>
        <dbReference type="ARBA" id="ARBA00022692"/>
    </source>
</evidence>
<comment type="catalytic activity">
    <reaction evidence="7">
        <text>a peptidoglycan chain = a peptidoglycan chain with N-acetyl-1,6-anhydromuramyl-[peptide] at the reducing end + a peptidoglycan chain with N-acetylglucosamine at the non-reducing end.</text>
        <dbReference type="EC" id="4.2.2.29"/>
    </reaction>
</comment>
<dbReference type="GO" id="GO:0009252">
    <property type="term" value="P:peptidoglycan biosynthetic process"/>
    <property type="evidence" value="ECO:0007669"/>
    <property type="project" value="UniProtKB-UniRule"/>
</dbReference>
<dbReference type="Gene3D" id="3.30.160.60">
    <property type="entry name" value="Classic Zinc Finger"/>
    <property type="match status" value="1"/>
</dbReference>
<dbReference type="Gene3D" id="3.30.1310.20">
    <property type="entry name" value="PRTase-like"/>
    <property type="match status" value="1"/>
</dbReference>
<feature type="transmembrane region" description="Helical" evidence="7">
    <location>
        <begin position="226"/>
        <end position="246"/>
    </location>
</feature>
<organism evidence="9 10">
    <name type="scientific">Candidatus Sungiibacteriota bacterium</name>
    <dbReference type="NCBI Taxonomy" id="2750080"/>
    <lineage>
        <taxon>Bacteria</taxon>
        <taxon>Candidatus Sungiibacteriota</taxon>
    </lineage>
</organism>
<dbReference type="InterPro" id="IPR000836">
    <property type="entry name" value="PRTase_dom"/>
</dbReference>
<dbReference type="PANTHER" id="PTHR30518">
    <property type="entry name" value="ENDOLYTIC MUREIN TRANSGLYCOSYLASE"/>
    <property type="match status" value="1"/>
</dbReference>
<evidence type="ECO:0000256" key="7">
    <source>
        <dbReference type="HAMAP-Rule" id="MF_02065"/>
    </source>
</evidence>
<dbReference type="CDD" id="cd08010">
    <property type="entry name" value="MltG_like"/>
    <property type="match status" value="1"/>
</dbReference>
<evidence type="ECO:0000259" key="8">
    <source>
        <dbReference type="Pfam" id="PF00156"/>
    </source>
</evidence>
<dbReference type="EMBL" id="CP066690">
    <property type="protein sequence ID" value="QQG45626.1"/>
    <property type="molecule type" value="Genomic_DNA"/>
</dbReference>
<proteinExistence type="inferred from homology"/>
<dbReference type="Gene3D" id="3.40.50.2020">
    <property type="match status" value="1"/>
</dbReference>
<evidence type="ECO:0000256" key="5">
    <source>
        <dbReference type="ARBA" id="ARBA00023239"/>
    </source>
</evidence>
<protein>
    <recommendedName>
        <fullName evidence="7">Endolytic murein transglycosylase</fullName>
        <ecNumber evidence="7">4.2.2.29</ecNumber>
    </recommendedName>
    <alternativeName>
        <fullName evidence="7">Peptidoglycan lytic transglycosylase</fullName>
    </alternativeName>
    <alternativeName>
        <fullName evidence="7">Peptidoglycan polymerization terminase</fullName>
    </alternativeName>
</protein>
<sequence>MTFKNRKEAGEKLAEALLGFKNAKNTLVLALPRGGVVVGYEISQALNLPLDIVVPRKIGAPSDPEYAIGAITESGEGIFNTRELAGIDQDWFKKEVEKEKKEAERRLKLYRGNRPYSQLLGKIVIIVDDGVATGYTMRAALKSVRGQKPQKIIVAVPHGAKDSLEQLRKEADEVISLIEPEWYGAVGMFYEEFPQTTDKEVIQLLGGVGRKETLTIKHDEKRSIKFRVFILILIAAAGLIINEVYLPHTKFLNAQTVEIAPGLGPRKIAELLKQNGVIRSRWTFILYTALTGRASDLKPGNYVFFNSAAIPSVVRDLVRGGTNEIALTIPEGWSTKDIARYLESRGLGTYHDLLKLISVQPPGLDKFDFLKDKPKNAGLEGYLFPDTYRVFKNAVPEDIVVKMLENFDKKLGPELRQEISRQGKTTFEIITTASLIEKEVVSDEDRALVSGILWKRLETGVGLQVDATINYITGKKTTKISREETQIDSLYNTYKYRGLPPGPIANPGLSAIRAAIYPQESPYLYYLSTPNGQTIFSTTLEEHNLAKAKYLK</sequence>
<keyword evidence="4 7" id="KW-0472">Membrane</keyword>
<dbReference type="Pfam" id="PF00156">
    <property type="entry name" value="Pribosyltran"/>
    <property type="match status" value="1"/>
</dbReference>
<keyword evidence="3 7" id="KW-1133">Transmembrane helix</keyword>
<feature type="domain" description="Phosphoribosyltransferase" evidence="8">
    <location>
        <begin position="8"/>
        <end position="187"/>
    </location>
</feature>
<comment type="function">
    <text evidence="7">Functions as a peptidoglycan terminase that cleaves nascent peptidoglycan strands endolytically to terminate their elongation.</text>
</comment>
<dbReference type="AlphaFoldDB" id="A0A7T5RK43"/>
<reference evidence="9 10" key="1">
    <citation type="submission" date="2020-07" db="EMBL/GenBank/DDBJ databases">
        <title>Huge and variable diversity of episymbiotic CPR bacteria and DPANN archaea in groundwater ecosystems.</title>
        <authorList>
            <person name="He C.Y."/>
            <person name="Keren R."/>
            <person name="Whittaker M."/>
            <person name="Farag I.F."/>
            <person name="Doudna J."/>
            <person name="Cate J.H.D."/>
            <person name="Banfield J.F."/>
        </authorList>
    </citation>
    <scope>NUCLEOTIDE SEQUENCE [LARGE SCALE GENOMIC DNA]</scope>
    <source>
        <strain evidence="9">NC_groundwater_541_Ag_S-0.1um_46_50</strain>
    </source>
</reference>
<evidence type="ECO:0000256" key="3">
    <source>
        <dbReference type="ARBA" id="ARBA00022989"/>
    </source>
</evidence>
<dbReference type="GO" id="GO:0008932">
    <property type="term" value="F:lytic endotransglycosylase activity"/>
    <property type="evidence" value="ECO:0007669"/>
    <property type="project" value="UniProtKB-UniRule"/>
</dbReference>
<keyword evidence="5 7" id="KW-0456">Lyase</keyword>
<dbReference type="CDD" id="cd06223">
    <property type="entry name" value="PRTases_typeI"/>
    <property type="match status" value="1"/>
</dbReference>
<dbReference type="InterPro" id="IPR003770">
    <property type="entry name" value="MLTG-like"/>
</dbReference>
<keyword evidence="1 7" id="KW-1003">Cell membrane</keyword>
<dbReference type="NCBIfam" id="TIGR00247">
    <property type="entry name" value="endolytic transglycosylase MltG"/>
    <property type="match status" value="1"/>
</dbReference>
<dbReference type="Proteomes" id="UP000595618">
    <property type="component" value="Chromosome"/>
</dbReference>
<dbReference type="GO" id="GO:0005886">
    <property type="term" value="C:plasma membrane"/>
    <property type="evidence" value="ECO:0007669"/>
    <property type="project" value="UniProtKB-SubCell"/>
</dbReference>
<evidence type="ECO:0000313" key="10">
    <source>
        <dbReference type="Proteomes" id="UP000595618"/>
    </source>
</evidence>
<accession>A0A7T5RK43</accession>
<gene>
    <name evidence="7 9" type="primary">mltG</name>
    <name evidence="9" type="ORF">HYW89_01760</name>
</gene>
<dbReference type="HAMAP" id="MF_02065">
    <property type="entry name" value="MltG"/>
    <property type="match status" value="1"/>
</dbReference>
<dbReference type="GO" id="GO:0071555">
    <property type="term" value="P:cell wall organization"/>
    <property type="evidence" value="ECO:0007669"/>
    <property type="project" value="UniProtKB-KW"/>
</dbReference>